<proteinExistence type="predicted"/>
<dbReference type="InterPro" id="IPR003115">
    <property type="entry name" value="ParB_N"/>
</dbReference>
<dbReference type="STRING" id="227598.APY94_03875"/>
<dbReference type="SUPFAM" id="SSF110849">
    <property type="entry name" value="ParB/Sulfiredoxin"/>
    <property type="match status" value="1"/>
</dbReference>
<accession>A0A100XYI7</accession>
<dbReference type="SMART" id="SM00470">
    <property type="entry name" value="ParB"/>
    <property type="match status" value="1"/>
</dbReference>
<reference evidence="2 3" key="1">
    <citation type="submission" date="2015-10" db="EMBL/GenBank/DDBJ databases">
        <title>Draft genome sequence of Thermococcus celericrescens strain DSM 17994.</title>
        <authorList>
            <person name="Hong S.-J."/>
            <person name="Park C.-E."/>
            <person name="Shin J.-H."/>
        </authorList>
    </citation>
    <scope>NUCLEOTIDE SEQUENCE [LARGE SCALE GENOMIC DNA]</scope>
    <source>
        <strain evidence="2 3">DSM 17994</strain>
    </source>
</reference>
<comment type="caution">
    <text evidence="2">The sequence shown here is derived from an EMBL/GenBank/DDBJ whole genome shotgun (WGS) entry which is preliminary data.</text>
</comment>
<feature type="domain" description="ParB-like N-terminal" evidence="1">
    <location>
        <begin position="51"/>
        <end position="137"/>
    </location>
</feature>
<dbReference type="EMBL" id="LLYW01000013">
    <property type="protein sequence ID" value="KUH33878.1"/>
    <property type="molecule type" value="Genomic_DNA"/>
</dbReference>
<gene>
    <name evidence="2" type="ORF">APY94_03875</name>
</gene>
<dbReference type="Gene3D" id="3.90.1530.10">
    <property type="entry name" value="Conserved hypothetical protein from pyrococcus furiosus pfu- 392566-001, ParB domain"/>
    <property type="match status" value="1"/>
</dbReference>
<protein>
    <submittedName>
        <fullName evidence="2">Inosine-5-monophosphate dehydrogenase</fullName>
    </submittedName>
</protein>
<evidence type="ECO:0000313" key="3">
    <source>
        <dbReference type="Proteomes" id="UP000053462"/>
    </source>
</evidence>
<evidence type="ECO:0000313" key="2">
    <source>
        <dbReference type="EMBL" id="KUH33878.1"/>
    </source>
</evidence>
<sequence>MQEPCGVRGGQGEEGLRRIRLITREEAFKRAEHIMNEYRAAYGIDFEMEYSFLPVELLVPTQAELSEVKLLVVLEEIKHGYDAPITVIPYGRRYYILDGHHRAFALWKLGFREVEALVLRPKVRFLPGVVRTAEKSGLRGIGGIKIVRD</sequence>
<dbReference type="InterPro" id="IPR036086">
    <property type="entry name" value="ParB/Sulfiredoxin_sf"/>
</dbReference>
<dbReference type="AlphaFoldDB" id="A0A100XYI7"/>
<name>A0A100XYI7_9EURY</name>
<dbReference type="Proteomes" id="UP000053462">
    <property type="component" value="Unassembled WGS sequence"/>
</dbReference>
<organism evidence="2 3">
    <name type="scientific">Thermococcus celericrescens</name>
    <dbReference type="NCBI Taxonomy" id="227598"/>
    <lineage>
        <taxon>Archaea</taxon>
        <taxon>Methanobacteriati</taxon>
        <taxon>Methanobacteriota</taxon>
        <taxon>Thermococci</taxon>
        <taxon>Thermococcales</taxon>
        <taxon>Thermococcaceae</taxon>
        <taxon>Thermococcus</taxon>
    </lineage>
</organism>
<evidence type="ECO:0000259" key="1">
    <source>
        <dbReference type="SMART" id="SM00470"/>
    </source>
</evidence>
<keyword evidence="3" id="KW-1185">Reference proteome</keyword>